<sequence>MPEKQTTPEWDFSERDIHILRELSRDPQLSSRELRDILDEKYGISVSHVTVSESIRRMRDHDVFREAIVPNEEFLFFSLFEFQFNPEGFEANWRAALEYIMNDKHTFMYFLSDGEYQWKTIMMFRDRQQESEWIHEFYKEHGNLINNLRNSVVTNVLKFGTDPELFDIFSGDDT</sequence>
<name>A0AAE3FZF8_9EURY</name>
<comment type="caution">
    <text evidence="1">The sequence shown here is derived from an EMBL/GenBank/DDBJ whole genome shotgun (WGS) entry which is preliminary data.</text>
</comment>
<reference evidence="1" key="1">
    <citation type="journal article" date="2022" name="Syst. Appl. Microbiol.">
        <title>Natronocalculus amylovorans gen. nov., sp. nov., and Natranaeroarchaeum aerophilus sp. nov., dominant culturable amylolytic natronoarchaea from hypersaline soda lakes in southwestern Siberia.</title>
        <authorList>
            <person name="Sorokin D.Y."/>
            <person name="Elcheninov A.G."/>
            <person name="Khizhniak T.V."/>
            <person name="Koenen M."/>
            <person name="Bale N.J."/>
            <person name="Damste J.S.S."/>
            <person name="Kublanov I.V."/>
        </authorList>
    </citation>
    <scope>NUCLEOTIDE SEQUENCE</scope>
    <source>
        <strain evidence="1">AArc-St2</strain>
    </source>
</reference>
<evidence type="ECO:0000313" key="1">
    <source>
        <dbReference type="EMBL" id="MCL9818182.1"/>
    </source>
</evidence>
<evidence type="ECO:0000313" key="2">
    <source>
        <dbReference type="Proteomes" id="UP001203207"/>
    </source>
</evidence>
<dbReference type="AlphaFoldDB" id="A0AAE3FZF8"/>
<dbReference type="Proteomes" id="UP001203207">
    <property type="component" value="Unassembled WGS sequence"/>
</dbReference>
<proteinExistence type="predicted"/>
<dbReference type="InterPro" id="IPR036388">
    <property type="entry name" value="WH-like_DNA-bd_sf"/>
</dbReference>
<protein>
    <submittedName>
        <fullName evidence="1">Winged helix-turn-helix domain-containing protein</fullName>
    </submittedName>
</protein>
<reference evidence="1" key="2">
    <citation type="submission" date="2022-02" db="EMBL/GenBank/DDBJ databases">
        <authorList>
            <person name="Elcheninov A.G."/>
            <person name="Sorokin D.Y."/>
            <person name="Kublanov I.V."/>
        </authorList>
    </citation>
    <scope>NUCLEOTIDE SEQUENCE</scope>
    <source>
        <strain evidence="1">AArc-St2</strain>
    </source>
</reference>
<accession>A0AAE3FZF8</accession>
<keyword evidence="2" id="KW-1185">Reference proteome</keyword>
<gene>
    <name evidence="1" type="ORF">AArcSt2_14665</name>
</gene>
<dbReference type="Gene3D" id="1.10.10.10">
    <property type="entry name" value="Winged helix-like DNA-binding domain superfamily/Winged helix DNA-binding domain"/>
    <property type="match status" value="1"/>
</dbReference>
<organism evidence="1 2">
    <name type="scientific">Natronocalculus amylovorans</name>
    <dbReference type="NCBI Taxonomy" id="2917812"/>
    <lineage>
        <taxon>Archaea</taxon>
        <taxon>Methanobacteriati</taxon>
        <taxon>Methanobacteriota</taxon>
        <taxon>Stenosarchaea group</taxon>
        <taxon>Halobacteria</taxon>
        <taxon>Halobacteriales</taxon>
        <taxon>Haloferacaceae</taxon>
        <taxon>Natronocalculus</taxon>
    </lineage>
</organism>
<dbReference type="EMBL" id="JAKRVX010000008">
    <property type="protein sequence ID" value="MCL9818182.1"/>
    <property type="molecule type" value="Genomic_DNA"/>
</dbReference>
<dbReference type="RefSeq" id="WP_174654862.1">
    <property type="nucleotide sequence ID" value="NZ_JAKRVX010000008.1"/>
</dbReference>